<proteinExistence type="predicted"/>
<organism evidence="1 2">
    <name type="scientific">Variovorax beijingensis</name>
    <dbReference type="NCBI Taxonomy" id="2496117"/>
    <lineage>
        <taxon>Bacteria</taxon>
        <taxon>Pseudomonadati</taxon>
        <taxon>Pseudomonadota</taxon>
        <taxon>Betaproteobacteria</taxon>
        <taxon>Burkholderiales</taxon>
        <taxon>Comamonadaceae</taxon>
        <taxon>Variovorax</taxon>
    </lineage>
</organism>
<reference evidence="1 2" key="1">
    <citation type="submission" date="2018-11" db="EMBL/GenBank/DDBJ databases">
        <title>The genome of Variovorax sp T529.</title>
        <authorList>
            <person name="Gao J."/>
        </authorList>
    </citation>
    <scope>NUCLEOTIDE SEQUENCE [LARGE SCALE GENOMIC DNA]</scope>
    <source>
        <strain evidence="1 2">T529</strain>
    </source>
</reference>
<dbReference type="RefSeq" id="WP_124962234.1">
    <property type="nucleotide sequence ID" value="NZ_RQXU01000047.1"/>
</dbReference>
<name>A0A3P3E256_9BURK</name>
<evidence type="ECO:0000313" key="2">
    <source>
        <dbReference type="Proteomes" id="UP000271590"/>
    </source>
</evidence>
<accession>A0A3P3E256</accession>
<protein>
    <submittedName>
        <fullName evidence="1">Uncharacterized protein</fullName>
    </submittedName>
</protein>
<comment type="caution">
    <text evidence="1">The sequence shown here is derived from an EMBL/GenBank/DDBJ whole genome shotgun (WGS) entry which is preliminary data.</text>
</comment>
<sequence>MKPALLKRISAELEARGLKRLEPEAWTLAVRPGVELHVRLRSKWSVQSFWLEIGLGVRFEDIEKVCAEAMGEPLMQKTGTLGADLRHLVDRKTASGWDFESEAQFEATAFEALMATFDAGLAKMMAYTDRARVRLLIDNACAGIFEDPVTCRFHHYAPVVLYLDGEFGLASEYLCNVLEDAKRRSGDQGSPFIDAYTRFSSALHARMTH</sequence>
<gene>
    <name evidence="1" type="ORF">EH244_31620</name>
</gene>
<dbReference type="AlphaFoldDB" id="A0A3P3E256"/>
<evidence type="ECO:0000313" key="1">
    <source>
        <dbReference type="EMBL" id="RRH79732.1"/>
    </source>
</evidence>
<dbReference type="EMBL" id="RQXU01000047">
    <property type="protein sequence ID" value="RRH79732.1"/>
    <property type="molecule type" value="Genomic_DNA"/>
</dbReference>
<dbReference type="Proteomes" id="UP000271590">
    <property type="component" value="Unassembled WGS sequence"/>
</dbReference>